<dbReference type="STRING" id="1120995.SAMN02745245_00502"/>
<gene>
    <name evidence="1" type="ORF">SAMN02745245_00502</name>
</gene>
<evidence type="ECO:0000313" key="2">
    <source>
        <dbReference type="Proteomes" id="UP000184032"/>
    </source>
</evidence>
<organism evidence="1 2">
    <name type="scientific">Anaerosphaera aminiphila DSM 21120</name>
    <dbReference type="NCBI Taxonomy" id="1120995"/>
    <lineage>
        <taxon>Bacteria</taxon>
        <taxon>Bacillati</taxon>
        <taxon>Bacillota</taxon>
        <taxon>Tissierellia</taxon>
        <taxon>Tissierellales</taxon>
        <taxon>Peptoniphilaceae</taxon>
        <taxon>Anaerosphaera</taxon>
    </lineage>
</organism>
<evidence type="ECO:0000313" key="1">
    <source>
        <dbReference type="EMBL" id="SHH09040.1"/>
    </source>
</evidence>
<dbReference type="Gene3D" id="3.30.1780.10">
    <property type="entry name" value="ornithine cyclodeaminase, domain 1"/>
    <property type="match status" value="1"/>
</dbReference>
<dbReference type="EMBL" id="FQXI01000002">
    <property type="protein sequence ID" value="SHH09040.1"/>
    <property type="molecule type" value="Genomic_DNA"/>
</dbReference>
<dbReference type="PANTHER" id="PTHR13812">
    <property type="entry name" value="KETIMINE REDUCTASE MU-CRYSTALLIN"/>
    <property type="match status" value="1"/>
</dbReference>
<reference evidence="1 2" key="1">
    <citation type="submission" date="2016-11" db="EMBL/GenBank/DDBJ databases">
        <authorList>
            <person name="Jaros S."/>
            <person name="Januszkiewicz K."/>
            <person name="Wedrychowicz H."/>
        </authorList>
    </citation>
    <scope>NUCLEOTIDE SEQUENCE [LARGE SCALE GENOMIC DNA]</scope>
    <source>
        <strain evidence="1 2">DSM 21120</strain>
    </source>
</reference>
<dbReference type="PANTHER" id="PTHR13812:SF19">
    <property type="entry name" value="KETIMINE REDUCTASE MU-CRYSTALLIN"/>
    <property type="match status" value="1"/>
</dbReference>
<dbReference type="InterPro" id="IPR003462">
    <property type="entry name" value="ODC_Mu_crystall"/>
</dbReference>
<protein>
    <submittedName>
        <fullName evidence="1">Ornithine cyclodeaminase</fullName>
    </submittedName>
</protein>
<name>A0A1M5Q5A5_9FIRM</name>
<dbReference type="PIRSF" id="PIRSF001439">
    <property type="entry name" value="CryM"/>
    <property type="match status" value="1"/>
</dbReference>
<dbReference type="RefSeq" id="WP_073183444.1">
    <property type="nucleotide sequence ID" value="NZ_FQXI01000002.1"/>
</dbReference>
<dbReference type="Gene3D" id="3.40.50.720">
    <property type="entry name" value="NAD(P)-binding Rossmann-like Domain"/>
    <property type="match status" value="1"/>
</dbReference>
<dbReference type="SUPFAM" id="SSF51735">
    <property type="entry name" value="NAD(P)-binding Rossmann-fold domains"/>
    <property type="match status" value="1"/>
</dbReference>
<dbReference type="InterPro" id="IPR023401">
    <property type="entry name" value="ODC_N"/>
</dbReference>
<proteinExistence type="predicted"/>
<dbReference type="AlphaFoldDB" id="A0A1M5Q5A5"/>
<accession>A0A1M5Q5A5</accession>
<dbReference type="InterPro" id="IPR036291">
    <property type="entry name" value="NAD(P)-bd_dom_sf"/>
</dbReference>
<keyword evidence="2" id="KW-1185">Reference proteome</keyword>
<dbReference type="GO" id="GO:0005737">
    <property type="term" value="C:cytoplasm"/>
    <property type="evidence" value="ECO:0007669"/>
    <property type="project" value="TreeGrafter"/>
</dbReference>
<dbReference type="Pfam" id="PF02423">
    <property type="entry name" value="OCD_Mu_crystall"/>
    <property type="match status" value="1"/>
</dbReference>
<dbReference type="Proteomes" id="UP000184032">
    <property type="component" value="Unassembled WGS sequence"/>
</dbReference>
<sequence length="322" mass="35983">MLVLSSRDIESVISYEEMIEAIERAYVIYEEGKYYMPDRFHVDYKNKTLLYMPCFLDDVFGTKILTVFPENVEKKIPSLDGLMLLNDFETGKPTCLMDGKILTALRTGAVGGVGIKYTTPEDVKTVGLIGAGVQGFYQVLYACKVRNFKKVYIFDEYVKDLTDFVDRLRKVIPTDVEIIICKSSEDLVRRSDVVITATTATEPTMPNSTELLRGKHFIGIGSYKPTMREYPDALSSLVEDVYIDADIALEETGDLIQPIAAGLLKNSQVKRISKLIASGGEIKDLEHKTTFFKTVGIAIFDIVAANAIYKKAVEAEVGYLLD</sequence>